<gene>
    <name evidence="1" type="ORF">HNQ92_002142</name>
</gene>
<proteinExistence type="predicted"/>
<keyword evidence="1" id="KW-0418">Kinase</keyword>
<dbReference type="Proteomes" id="UP000557307">
    <property type="component" value="Unassembled WGS sequence"/>
</dbReference>
<dbReference type="GO" id="GO:0016301">
    <property type="term" value="F:kinase activity"/>
    <property type="evidence" value="ECO:0007669"/>
    <property type="project" value="UniProtKB-KW"/>
</dbReference>
<reference evidence="1 2" key="1">
    <citation type="submission" date="2020-08" db="EMBL/GenBank/DDBJ databases">
        <title>Genomic Encyclopedia of Type Strains, Phase IV (KMG-IV): sequencing the most valuable type-strain genomes for metagenomic binning, comparative biology and taxonomic classification.</title>
        <authorList>
            <person name="Goeker M."/>
        </authorList>
    </citation>
    <scope>NUCLEOTIDE SEQUENCE [LARGE SCALE GENOMIC DNA]</scope>
    <source>
        <strain evidence="1 2">DSM 105074</strain>
    </source>
</reference>
<dbReference type="SUPFAM" id="SSF52540">
    <property type="entry name" value="P-loop containing nucleoside triphosphate hydrolases"/>
    <property type="match status" value="1"/>
</dbReference>
<keyword evidence="2" id="KW-1185">Reference proteome</keyword>
<dbReference type="InterPro" id="IPR027417">
    <property type="entry name" value="P-loop_NTPase"/>
</dbReference>
<dbReference type="Gene3D" id="3.40.50.300">
    <property type="entry name" value="P-loop containing nucleotide triphosphate hydrolases"/>
    <property type="match status" value="1"/>
</dbReference>
<dbReference type="Pfam" id="PF00406">
    <property type="entry name" value="ADK"/>
    <property type="match status" value="1"/>
</dbReference>
<dbReference type="AlphaFoldDB" id="A0A840TWH9"/>
<keyword evidence="1" id="KW-0808">Transferase</keyword>
<dbReference type="RefSeq" id="WP_184173970.1">
    <property type="nucleotide sequence ID" value="NZ_JACHGF010000003.1"/>
</dbReference>
<protein>
    <submittedName>
        <fullName evidence="1">Adenylate kinase family enzyme</fullName>
    </submittedName>
</protein>
<evidence type="ECO:0000313" key="2">
    <source>
        <dbReference type="Proteomes" id="UP000557307"/>
    </source>
</evidence>
<name>A0A840TWH9_9BACT</name>
<sequence length="176" mass="21037">MTEIKIIFRFNISEIVFPPIEQLLVSDKEINIVSGNKIRNDFLKSESEIALKINSFINDGKIIPKEYWCPFWTALIKEQRINIFTAFFGELDQFIEFEKCIEIKKYNLSEVIYLKVNDLTELSELAKKKHSKIYDRTDIIKKRVQDYQKIKEEIIEYAKTKYKITEMDFFETEILV</sequence>
<dbReference type="EMBL" id="JACHGF010000003">
    <property type="protein sequence ID" value="MBB5283999.1"/>
    <property type="molecule type" value="Genomic_DNA"/>
</dbReference>
<comment type="caution">
    <text evidence="1">The sequence shown here is derived from an EMBL/GenBank/DDBJ whole genome shotgun (WGS) entry which is preliminary data.</text>
</comment>
<evidence type="ECO:0000313" key="1">
    <source>
        <dbReference type="EMBL" id="MBB5283999.1"/>
    </source>
</evidence>
<accession>A0A840TWH9</accession>
<organism evidence="1 2">
    <name type="scientific">Rhabdobacter roseus</name>
    <dbReference type="NCBI Taxonomy" id="1655419"/>
    <lineage>
        <taxon>Bacteria</taxon>
        <taxon>Pseudomonadati</taxon>
        <taxon>Bacteroidota</taxon>
        <taxon>Cytophagia</taxon>
        <taxon>Cytophagales</taxon>
        <taxon>Cytophagaceae</taxon>
        <taxon>Rhabdobacter</taxon>
    </lineage>
</organism>